<sequence length="348" mass="39449">MRWVLNFENNKYIYNYVDHLGNVRVSYFNNGSSVEVLEENNYYPFGLKHEGYNALAGNSAYQYKYNGKELQETGMYDYGARFYMADIGRWGVVDPMAEKMRRHSPYNYAFNNPIRFIDPDGRQNEDIIKVNSQGYVQSITPQEGPHVVVDEQGNQLNLNDPVADQEQLQELVDYAGTMTDYEVQDAEVRLFTPYSAQDMADAFNKIGIGNIKDKAQYLQAFGEQSFIMFPWMSYMGSLGNGEFDFAGEMGDLVRTGENYPALRGATNVPEDATGGFVKFEGSNTLYNVYDGGNFMTGKAFQMIGAPLDVLKSGAEFNSRYISRQGPDTSTDKKAYTTGYNYNRVGWKK</sequence>
<proteinExistence type="predicted"/>
<dbReference type="InterPro" id="IPR022385">
    <property type="entry name" value="Rhs_assc_core"/>
</dbReference>
<evidence type="ECO:0000313" key="2">
    <source>
        <dbReference type="Proteomes" id="UP000198869"/>
    </source>
</evidence>
<dbReference type="Gene3D" id="2.180.10.10">
    <property type="entry name" value="RHS repeat-associated core"/>
    <property type="match status" value="1"/>
</dbReference>
<dbReference type="EMBL" id="FNDW01000003">
    <property type="protein sequence ID" value="SDH98906.1"/>
    <property type="molecule type" value="Genomic_DNA"/>
</dbReference>
<protein>
    <submittedName>
        <fullName evidence="1">RHS repeat-associated core domain-containing protein</fullName>
    </submittedName>
</protein>
<name>A0A1G8GWY0_9FLAO</name>
<dbReference type="AlphaFoldDB" id="A0A1G8GWY0"/>
<dbReference type="Proteomes" id="UP000198869">
    <property type="component" value="Unassembled WGS sequence"/>
</dbReference>
<reference evidence="2" key="1">
    <citation type="submission" date="2016-10" db="EMBL/GenBank/DDBJ databases">
        <authorList>
            <person name="Varghese N."/>
            <person name="Submissions S."/>
        </authorList>
    </citation>
    <scope>NUCLEOTIDE SEQUENCE [LARGE SCALE GENOMIC DNA]</scope>
    <source>
        <strain evidence="2">DSM 17071</strain>
    </source>
</reference>
<dbReference type="InterPro" id="IPR050708">
    <property type="entry name" value="T6SS_VgrG/RHS"/>
</dbReference>
<dbReference type="PANTHER" id="PTHR32305">
    <property type="match status" value="1"/>
</dbReference>
<dbReference type="NCBIfam" id="TIGR03696">
    <property type="entry name" value="Rhs_assc_core"/>
    <property type="match status" value="1"/>
</dbReference>
<organism evidence="1 2">
    <name type="scientific">Chryseobacterium taeanense</name>
    <dbReference type="NCBI Taxonomy" id="311334"/>
    <lineage>
        <taxon>Bacteria</taxon>
        <taxon>Pseudomonadati</taxon>
        <taxon>Bacteroidota</taxon>
        <taxon>Flavobacteriia</taxon>
        <taxon>Flavobacteriales</taxon>
        <taxon>Weeksellaceae</taxon>
        <taxon>Chryseobacterium group</taxon>
        <taxon>Chryseobacterium</taxon>
    </lineage>
</organism>
<dbReference type="PANTHER" id="PTHR32305:SF15">
    <property type="entry name" value="PROTEIN RHSA-RELATED"/>
    <property type="match status" value="1"/>
</dbReference>
<accession>A0A1G8GWY0</accession>
<dbReference type="STRING" id="311334.SAMN05421846_103145"/>
<keyword evidence="2" id="KW-1185">Reference proteome</keyword>
<evidence type="ECO:0000313" key="1">
    <source>
        <dbReference type="EMBL" id="SDH98906.1"/>
    </source>
</evidence>
<gene>
    <name evidence="1" type="ORF">SAMN05421846_103145</name>
</gene>